<comment type="caution">
    <text evidence="9">The sequence shown here is derived from an EMBL/GenBank/DDBJ whole genome shotgun (WGS) entry which is preliminary data.</text>
</comment>
<dbReference type="InterPro" id="IPR032710">
    <property type="entry name" value="NTF2-like_dom_sf"/>
</dbReference>
<evidence type="ECO:0000259" key="7">
    <source>
        <dbReference type="Pfam" id="PF04542"/>
    </source>
</evidence>
<dbReference type="Gene3D" id="1.10.10.10">
    <property type="entry name" value="Winged helix-like DNA-binding domain superfamily/Winged helix DNA-binding domain"/>
    <property type="match status" value="1"/>
</dbReference>
<evidence type="ECO:0000259" key="8">
    <source>
        <dbReference type="Pfam" id="PF08281"/>
    </source>
</evidence>
<evidence type="ECO:0000256" key="5">
    <source>
        <dbReference type="ARBA" id="ARBA00023125"/>
    </source>
</evidence>
<sequence length="287" mass="31180">MNDDDTAAFELARPRLFGIAYRMLGSAAEAEDVVQDVWLKWHATDRTAVRNSLAFLTTVTTRSAINVTQSARVRRESYIGPWLPEPIDTRADPAMGADSDAAVELAVLVVLERLPARERAAYVLREAFDYPYGQIADIVETTETNARQLVTRARRHLADARPTPVDSDRHHRLLDAFLAAAKEGDLAALEKILAQDVVSLSDGGGKVKAAARIPVAGRTRVAAFVAAFSSHFWTGATTTFAEVNGRAAVLITRDAALSTLLTIDASEDGIGTVLWVMNPEKLNALSR</sequence>
<dbReference type="Gene3D" id="3.10.450.50">
    <property type="match status" value="1"/>
</dbReference>
<dbReference type="NCBIfam" id="TIGR02957">
    <property type="entry name" value="SigX4"/>
    <property type="match status" value="1"/>
</dbReference>
<accession>A0ABU4B9W6</accession>
<reference evidence="9 10" key="1">
    <citation type="submission" date="2023-10" db="EMBL/GenBank/DDBJ databases">
        <title>Development of a sustainable strategy for remediation of hydrocarbon-contaminated territories based on the waste exchange concept.</title>
        <authorList>
            <person name="Krivoruchko A."/>
        </authorList>
    </citation>
    <scope>NUCLEOTIDE SEQUENCE [LARGE SCALE GENOMIC DNA]</scope>
    <source>
        <strain evidence="9 10">IEGM 1323</strain>
    </source>
</reference>
<dbReference type="InterPro" id="IPR013324">
    <property type="entry name" value="RNA_pol_sigma_r3/r4-like"/>
</dbReference>
<evidence type="ECO:0000256" key="2">
    <source>
        <dbReference type="ARBA" id="ARBA00011344"/>
    </source>
</evidence>
<dbReference type="Gene3D" id="1.10.1740.10">
    <property type="match status" value="1"/>
</dbReference>
<evidence type="ECO:0000313" key="9">
    <source>
        <dbReference type="EMBL" id="MDV6260972.1"/>
    </source>
</evidence>
<evidence type="ECO:0000256" key="4">
    <source>
        <dbReference type="ARBA" id="ARBA00023082"/>
    </source>
</evidence>
<dbReference type="NCBIfam" id="TIGR02937">
    <property type="entry name" value="sigma70-ECF"/>
    <property type="match status" value="1"/>
</dbReference>
<dbReference type="InterPro" id="IPR013249">
    <property type="entry name" value="RNA_pol_sigma70_r4_t2"/>
</dbReference>
<feature type="domain" description="RNA polymerase sigma factor 70 region 4 type 2" evidence="8">
    <location>
        <begin position="106"/>
        <end position="157"/>
    </location>
</feature>
<dbReference type="Proteomes" id="UP001185755">
    <property type="component" value="Unassembled WGS sequence"/>
</dbReference>
<protein>
    <submittedName>
        <fullName evidence="9">RNA polymerase sigma-70 factor</fullName>
    </submittedName>
</protein>
<keyword evidence="4" id="KW-0731">Sigma factor</keyword>
<dbReference type="InterPro" id="IPR007627">
    <property type="entry name" value="RNA_pol_sigma70_r2"/>
</dbReference>
<keyword evidence="5" id="KW-0238">DNA-binding</keyword>
<keyword evidence="3" id="KW-0805">Transcription regulation</keyword>
<keyword evidence="6" id="KW-0804">Transcription</keyword>
<dbReference type="PANTHER" id="PTHR30173">
    <property type="entry name" value="SIGMA 19 FACTOR"/>
    <property type="match status" value="1"/>
</dbReference>
<proteinExistence type="inferred from homology"/>
<comment type="subunit">
    <text evidence="2">Interacts transiently with the RNA polymerase catalytic core formed by RpoA, RpoB, RpoC and RpoZ (2 alpha, 1 beta, 1 beta' and 1 omega subunit) to form the RNA polymerase holoenzyme that can initiate transcription.</text>
</comment>
<dbReference type="Pfam" id="PF08281">
    <property type="entry name" value="Sigma70_r4_2"/>
    <property type="match status" value="1"/>
</dbReference>
<dbReference type="EMBL" id="JAWLJX010000001">
    <property type="protein sequence ID" value="MDV6260972.1"/>
    <property type="molecule type" value="Genomic_DNA"/>
</dbReference>
<dbReference type="InterPro" id="IPR036388">
    <property type="entry name" value="WH-like_DNA-bd_sf"/>
</dbReference>
<dbReference type="PANTHER" id="PTHR30173:SF36">
    <property type="entry name" value="ECF RNA POLYMERASE SIGMA FACTOR SIGJ"/>
    <property type="match status" value="1"/>
</dbReference>
<dbReference type="RefSeq" id="WP_317563671.1">
    <property type="nucleotide sequence ID" value="NZ_JAWLJX010000001.1"/>
</dbReference>
<dbReference type="InterPro" id="IPR052704">
    <property type="entry name" value="ECF_Sigma-70_Domain"/>
</dbReference>
<dbReference type="Pfam" id="PF04542">
    <property type="entry name" value="Sigma70_r2"/>
    <property type="match status" value="1"/>
</dbReference>
<dbReference type="InterPro" id="IPR014284">
    <property type="entry name" value="RNA_pol_sigma-70_dom"/>
</dbReference>
<dbReference type="SUPFAM" id="SSF88946">
    <property type="entry name" value="Sigma2 domain of RNA polymerase sigma factors"/>
    <property type="match status" value="1"/>
</dbReference>
<feature type="domain" description="RNA polymerase sigma-70 region 2" evidence="7">
    <location>
        <begin position="11"/>
        <end position="66"/>
    </location>
</feature>
<organism evidence="9 10">
    <name type="scientific">Rhodococcoides yunnanense</name>
    <dbReference type="NCBI Taxonomy" id="278209"/>
    <lineage>
        <taxon>Bacteria</taxon>
        <taxon>Bacillati</taxon>
        <taxon>Actinomycetota</taxon>
        <taxon>Actinomycetes</taxon>
        <taxon>Mycobacteriales</taxon>
        <taxon>Nocardiaceae</taxon>
        <taxon>Rhodococcoides</taxon>
    </lineage>
</organism>
<dbReference type="InterPro" id="IPR013325">
    <property type="entry name" value="RNA_pol_sigma_r2"/>
</dbReference>
<dbReference type="InterPro" id="IPR014303">
    <property type="entry name" value="RNA_pol_sigma-70_ECF"/>
</dbReference>
<dbReference type="NCBIfam" id="NF007214">
    <property type="entry name" value="PRK09636.1"/>
    <property type="match status" value="1"/>
</dbReference>
<comment type="similarity">
    <text evidence="1">Belongs to the sigma-70 factor family. ECF subfamily.</text>
</comment>
<evidence type="ECO:0000256" key="6">
    <source>
        <dbReference type="ARBA" id="ARBA00023163"/>
    </source>
</evidence>
<gene>
    <name evidence="9" type="ORF">R3P96_06430</name>
</gene>
<evidence type="ECO:0000256" key="3">
    <source>
        <dbReference type="ARBA" id="ARBA00023015"/>
    </source>
</evidence>
<keyword evidence="10" id="KW-1185">Reference proteome</keyword>
<dbReference type="SUPFAM" id="SSF88659">
    <property type="entry name" value="Sigma3 and sigma4 domains of RNA polymerase sigma factors"/>
    <property type="match status" value="1"/>
</dbReference>
<evidence type="ECO:0000313" key="10">
    <source>
        <dbReference type="Proteomes" id="UP001185755"/>
    </source>
</evidence>
<evidence type="ECO:0000256" key="1">
    <source>
        <dbReference type="ARBA" id="ARBA00010641"/>
    </source>
</evidence>
<name>A0ABU4B9W6_9NOCA</name>
<dbReference type="SUPFAM" id="SSF54427">
    <property type="entry name" value="NTF2-like"/>
    <property type="match status" value="1"/>
</dbReference>